<feature type="compositionally biased region" description="Polar residues" evidence="1">
    <location>
        <begin position="76"/>
        <end position="88"/>
    </location>
</feature>
<feature type="region of interest" description="Disordered" evidence="1">
    <location>
        <begin position="94"/>
        <end position="193"/>
    </location>
</feature>
<feature type="region of interest" description="Disordered" evidence="1">
    <location>
        <begin position="69"/>
        <end position="88"/>
    </location>
</feature>
<proteinExistence type="predicted"/>
<dbReference type="EMBL" id="VDCV01000019">
    <property type="protein sequence ID" value="KAB5512199.1"/>
    <property type="molecule type" value="Genomic_DNA"/>
</dbReference>
<feature type="compositionally biased region" description="Basic and acidic residues" evidence="1">
    <location>
        <begin position="98"/>
        <end position="107"/>
    </location>
</feature>
<organism evidence="2 3">
    <name type="scientific">Salix brachista</name>
    <dbReference type="NCBI Taxonomy" id="2182728"/>
    <lineage>
        <taxon>Eukaryota</taxon>
        <taxon>Viridiplantae</taxon>
        <taxon>Streptophyta</taxon>
        <taxon>Embryophyta</taxon>
        <taxon>Tracheophyta</taxon>
        <taxon>Spermatophyta</taxon>
        <taxon>Magnoliopsida</taxon>
        <taxon>eudicotyledons</taxon>
        <taxon>Gunneridae</taxon>
        <taxon>Pentapetalae</taxon>
        <taxon>rosids</taxon>
        <taxon>fabids</taxon>
        <taxon>Malpighiales</taxon>
        <taxon>Salicaceae</taxon>
        <taxon>Saliceae</taxon>
        <taxon>Salix</taxon>
    </lineage>
</organism>
<keyword evidence="3" id="KW-1185">Reference proteome</keyword>
<feature type="compositionally biased region" description="Basic and acidic residues" evidence="1">
    <location>
        <begin position="160"/>
        <end position="171"/>
    </location>
</feature>
<sequence length="193" mass="21368">MMGTKNIGEGSSMAMISKTPFKLRNLRAIEEAEKDKLHCSHCNGNHHTKDTCFEIHDYPNWFLEKRKQSKARNNKCPVQTKLTENPSNFAAMATSQRNHTETNELRPLDQTTDPSSATGEEQLSNAGEGAELTSIGEGVELSNAEEGMKTSLHTTNNTGKGEKESSSRDNNNEGVEYECNEITPSSPQIHVQD</sequence>
<name>A0A5N5IYL4_9ROSI</name>
<evidence type="ECO:0000256" key="1">
    <source>
        <dbReference type="SAM" id="MobiDB-lite"/>
    </source>
</evidence>
<evidence type="ECO:0000313" key="3">
    <source>
        <dbReference type="Proteomes" id="UP000326939"/>
    </source>
</evidence>
<feature type="compositionally biased region" description="Polar residues" evidence="1">
    <location>
        <begin position="109"/>
        <end position="125"/>
    </location>
</feature>
<dbReference type="AlphaFoldDB" id="A0A5N5IYL4"/>
<dbReference type="Proteomes" id="UP000326939">
    <property type="component" value="Chromosome 19"/>
</dbReference>
<reference evidence="3" key="1">
    <citation type="journal article" date="2019" name="Gigascience">
        <title>De novo genome assembly of the endangered Acer yangbiense, a plant species with extremely small populations endemic to Yunnan Province, China.</title>
        <authorList>
            <person name="Yang J."/>
            <person name="Wariss H.M."/>
            <person name="Tao L."/>
            <person name="Zhang R."/>
            <person name="Yun Q."/>
            <person name="Hollingsworth P."/>
            <person name="Dao Z."/>
            <person name="Luo G."/>
            <person name="Guo H."/>
            <person name="Ma Y."/>
            <person name="Sun W."/>
        </authorList>
    </citation>
    <scope>NUCLEOTIDE SEQUENCE [LARGE SCALE GENOMIC DNA]</scope>
    <source>
        <strain evidence="3">cv. br00</strain>
    </source>
</reference>
<feature type="compositionally biased region" description="Polar residues" evidence="1">
    <location>
        <begin position="182"/>
        <end position="193"/>
    </location>
</feature>
<evidence type="ECO:0000313" key="2">
    <source>
        <dbReference type="EMBL" id="KAB5512199.1"/>
    </source>
</evidence>
<protein>
    <submittedName>
        <fullName evidence="2">Uncharacterized protein</fullName>
    </submittedName>
</protein>
<gene>
    <name evidence="2" type="ORF">DKX38_029227</name>
</gene>
<comment type="caution">
    <text evidence="2">The sequence shown here is derived from an EMBL/GenBank/DDBJ whole genome shotgun (WGS) entry which is preliminary data.</text>
</comment>
<accession>A0A5N5IYL4</accession>